<evidence type="ECO:0000313" key="6">
    <source>
        <dbReference type="Proteomes" id="UP000747542"/>
    </source>
</evidence>
<evidence type="ECO:0000256" key="3">
    <source>
        <dbReference type="SAM" id="SignalP"/>
    </source>
</evidence>
<evidence type="ECO:0000259" key="4">
    <source>
        <dbReference type="PROSITE" id="PS51233"/>
    </source>
</evidence>
<keyword evidence="1" id="KW-1015">Disulfide bond</keyword>
<gene>
    <name evidence="5" type="primary">VWF-L</name>
    <name evidence="5" type="ORF">Hamer_G020892</name>
</gene>
<feature type="signal peptide" evidence="3">
    <location>
        <begin position="1"/>
        <end position="31"/>
    </location>
</feature>
<reference evidence="5" key="1">
    <citation type="journal article" date="2021" name="Sci. Adv.">
        <title>The American lobster genome reveals insights on longevity, neural, and immune adaptations.</title>
        <authorList>
            <person name="Polinski J.M."/>
            <person name="Zimin A.V."/>
            <person name="Clark K.F."/>
            <person name="Kohn A.B."/>
            <person name="Sadowski N."/>
            <person name="Timp W."/>
            <person name="Ptitsyn A."/>
            <person name="Khanna P."/>
            <person name="Romanova D.Y."/>
            <person name="Williams P."/>
            <person name="Greenwood S.J."/>
            <person name="Moroz L.L."/>
            <person name="Walt D.R."/>
            <person name="Bodnar A.G."/>
        </authorList>
    </citation>
    <scope>NUCLEOTIDE SEQUENCE</scope>
    <source>
        <strain evidence="5">GMGI-L3</strain>
    </source>
</reference>
<dbReference type="EMBL" id="JAHLQT010023275">
    <property type="protein sequence ID" value="KAG7165857.1"/>
    <property type="molecule type" value="Genomic_DNA"/>
</dbReference>
<evidence type="ECO:0000313" key="5">
    <source>
        <dbReference type="EMBL" id="KAG7165857.1"/>
    </source>
</evidence>
<dbReference type="Proteomes" id="UP000747542">
    <property type="component" value="Unassembled WGS sequence"/>
</dbReference>
<keyword evidence="2" id="KW-0325">Glycoprotein</keyword>
<dbReference type="InterPro" id="IPR050780">
    <property type="entry name" value="Mucin_vWF_Thrombospondin_sf"/>
</dbReference>
<name>A0A8J5JWI0_HOMAM</name>
<feature type="domain" description="VWFD" evidence="4">
    <location>
        <begin position="36"/>
        <end position="225"/>
    </location>
</feature>
<evidence type="ECO:0000256" key="1">
    <source>
        <dbReference type="ARBA" id="ARBA00023157"/>
    </source>
</evidence>
<evidence type="ECO:0000256" key="2">
    <source>
        <dbReference type="ARBA" id="ARBA00023180"/>
    </source>
</evidence>
<sequence length="393" mass="44395">MVTAQVLPMMSKMVLEGIVVLLPLVLSLANALDVGKHCYVFDDPHIVTFDEYRYDWHGACNYSIAQSDFSYNPEVGVFGDFERCWGCASCLRRTTFKNDRNTVITINTGAIFDLMVNGAPYVVPALGIHPVVSPDGVHPVLAWRNGKCVLLQGSSRIVVHHCKHRLDVWAHPSHAEHLDGLCGHYNFYVRDDFTDRSANIHPLEYWPQEFPVSWKTNDQSNPQCLLPRGVIKSCAGRLGNPCRADEREMERYRTMCKRRMMPLIGHQNKLLHYIETCAFDLCMMSGNGADDRMLEEWVIEVLEVLRLAIYILTTTGKTQDATRVRSTSVTTITPTLTVHPINTTFTEGLYTTLTFLETDVTYSETNTITSVRPLYPTSTTTTVDPYDSTYGIP</sequence>
<protein>
    <submittedName>
        <fullName evidence="5">von Willebrand factor-like</fullName>
    </submittedName>
</protein>
<dbReference type="PANTHER" id="PTHR11339:SF402">
    <property type="entry name" value="VWFD DOMAIN-CONTAINING PROTEIN"/>
    <property type="match status" value="1"/>
</dbReference>
<dbReference type="PANTHER" id="PTHR11339">
    <property type="entry name" value="EXTRACELLULAR MATRIX GLYCOPROTEIN RELATED"/>
    <property type="match status" value="1"/>
</dbReference>
<organism evidence="5 6">
    <name type="scientific">Homarus americanus</name>
    <name type="common">American lobster</name>
    <dbReference type="NCBI Taxonomy" id="6706"/>
    <lineage>
        <taxon>Eukaryota</taxon>
        <taxon>Metazoa</taxon>
        <taxon>Ecdysozoa</taxon>
        <taxon>Arthropoda</taxon>
        <taxon>Crustacea</taxon>
        <taxon>Multicrustacea</taxon>
        <taxon>Malacostraca</taxon>
        <taxon>Eumalacostraca</taxon>
        <taxon>Eucarida</taxon>
        <taxon>Decapoda</taxon>
        <taxon>Pleocyemata</taxon>
        <taxon>Astacidea</taxon>
        <taxon>Nephropoidea</taxon>
        <taxon>Nephropidae</taxon>
        <taxon>Homarus</taxon>
    </lineage>
</organism>
<dbReference type="InterPro" id="IPR001846">
    <property type="entry name" value="VWF_type-D"/>
</dbReference>
<dbReference type="AlphaFoldDB" id="A0A8J5JWI0"/>
<dbReference type="PROSITE" id="PS51233">
    <property type="entry name" value="VWFD"/>
    <property type="match status" value="1"/>
</dbReference>
<proteinExistence type="predicted"/>
<feature type="chain" id="PRO_5035270133" evidence="3">
    <location>
        <begin position="32"/>
        <end position="393"/>
    </location>
</feature>
<keyword evidence="3" id="KW-0732">Signal</keyword>
<dbReference type="Pfam" id="PF00094">
    <property type="entry name" value="VWD"/>
    <property type="match status" value="1"/>
</dbReference>
<accession>A0A8J5JWI0</accession>
<comment type="caution">
    <text evidence="5">The sequence shown here is derived from an EMBL/GenBank/DDBJ whole genome shotgun (WGS) entry which is preliminary data.</text>
</comment>
<keyword evidence="6" id="KW-1185">Reference proteome</keyword>